<sequence>MPARWVTVYNAEGRPLARLRLCRSLACRGRGLMFRRALDEEDGLFFVFPRAGRWETAIHMFFVFFPIAAIWLDEEGRIVHAVEARPFRVYLPPRPARYLIEGSIRLLREAHVGEVWTWREDNGAS</sequence>
<gene>
    <name evidence="1" type="ORF">SAMN02746019_00027120</name>
</gene>
<evidence type="ECO:0008006" key="3">
    <source>
        <dbReference type="Google" id="ProtNLM"/>
    </source>
</evidence>
<dbReference type="InterPro" id="IPR038695">
    <property type="entry name" value="Saro_0823-like_sf"/>
</dbReference>
<dbReference type="InterPro" id="IPR003795">
    <property type="entry name" value="DUF192"/>
</dbReference>
<reference evidence="2" key="1">
    <citation type="submission" date="2017-06" db="EMBL/GenBank/DDBJ databases">
        <authorList>
            <person name="Varghese N."/>
            <person name="Submissions S."/>
        </authorList>
    </citation>
    <scope>NUCLEOTIDE SEQUENCE [LARGE SCALE GENOMIC DNA]</scope>
    <source>
        <strain evidence="2">JAD2</strain>
    </source>
</reference>
<dbReference type="InParanoid" id="A0A212QPJ4"/>
<dbReference type="OrthoDB" id="9813379at2"/>
<protein>
    <recommendedName>
        <fullName evidence="3">DUF192 domain-containing protein</fullName>
    </recommendedName>
</protein>
<dbReference type="Gene3D" id="2.60.120.1140">
    <property type="entry name" value="Protein of unknown function DUF192"/>
    <property type="match status" value="1"/>
</dbReference>
<dbReference type="Pfam" id="PF02643">
    <property type="entry name" value="DUF192"/>
    <property type="match status" value="1"/>
</dbReference>
<dbReference type="AlphaFoldDB" id="A0A212QPJ4"/>
<evidence type="ECO:0000313" key="1">
    <source>
        <dbReference type="EMBL" id="SNB61289.1"/>
    </source>
</evidence>
<proteinExistence type="predicted"/>
<dbReference type="PANTHER" id="PTHR37953:SF1">
    <property type="entry name" value="UPF0127 PROTEIN MJ1496"/>
    <property type="match status" value="1"/>
</dbReference>
<dbReference type="EMBL" id="FYEK01000012">
    <property type="protein sequence ID" value="SNB61289.1"/>
    <property type="molecule type" value="Genomic_DNA"/>
</dbReference>
<keyword evidence="2" id="KW-1185">Reference proteome</keyword>
<name>A0A212QPJ4_9CHLR</name>
<dbReference type="Proteomes" id="UP000197025">
    <property type="component" value="Unassembled WGS sequence"/>
</dbReference>
<evidence type="ECO:0000313" key="2">
    <source>
        <dbReference type="Proteomes" id="UP000197025"/>
    </source>
</evidence>
<dbReference type="PANTHER" id="PTHR37953">
    <property type="entry name" value="UPF0127 PROTEIN MJ1496"/>
    <property type="match status" value="1"/>
</dbReference>
<accession>A0A212QPJ4</accession>
<dbReference type="RefSeq" id="WP_159461562.1">
    <property type="nucleotide sequence ID" value="NZ_FYEK01000012.1"/>
</dbReference>
<organism evidence="1 2">
    <name type="scientific">Thermoflexus hugenholtzii JAD2</name>
    <dbReference type="NCBI Taxonomy" id="877466"/>
    <lineage>
        <taxon>Bacteria</taxon>
        <taxon>Bacillati</taxon>
        <taxon>Chloroflexota</taxon>
        <taxon>Thermoflexia</taxon>
        <taxon>Thermoflexales</taxon>
        <taxon>Thermoflexaceae</taxon>
        <taxon>Thermoflexus</taxon>
    </lineage>
</organism>